<evidence type="ECO:0000313" key="5">
    <source>
        <dbReference type="Proteomes" id="UP000014760"/>
    </source>
</evidence>
<protein>
    <recommendedName>
        <fullName evidence="2">SCP domain-containing protein</fullName>
    </recommendedName>
</protein>
<dbReference type="Pfam" id="PF00188">
    <property type="entry name" value="CAP"/>
    <property type="match status" value="1"/>
</dbReference>
<keyword evidence="1" id="KW-0732">Signal</keyword>
<dbReference type="AlphaFoldDB" id="R7TQN6"/>
<dbReference type="SUPFAM" id="SSF55797">
    <property type="entry name" value="PR-1-like"/>
    <property type="match status" value="1"/>
</dbReference>
<dbReference type="EnsemblMetazoa" id="CapteT209755">
    <property type="protein sequence ID" value="CapteP209755"/>
    <property type="gene ID" value="CapteG209755"/>
</dbReference>
<feature type="chain" id="PRO_5008787258" description="SCP domain-containing protein" evidence="1">
    <location>
        <begin position="20"/>
        <end position="250"/>
    </location>
</feature>
<reference evidence="3 5" key="2">
    <citation type="journal article" date="2013" name="Nature">
        <title>Insights into bilaterian evolution from three spiralian genomes.</title>
        <authorList>
            <person name="Simakov O."/>
            <person name="Marletaz F."/>
            <person name="Cho S.J."/>
            <person name="Edsinger-Gonzales E."/>
            <person name="Havlak P."/>
            <person name="Hellsten U."/>
            <person name="Kuo D.H."/>
            <person name="Larsson T."/>
            <person name="Lv J."/>
            <person name="Arendt D."/>
            <person name="Savage R."/>
            <person name="Osoegawa K."/>
            <person name="de Jong P."/>
            <person name="Grimwood J."/>
            <person name="Chapman J.A."/>
            <person name="Shapiro H."/>
            <person name="Aerts A."/>
            <person name="Otillar R.P."/>
            <person name="Terry A.Y."/>
            <person name="Boore J.L."/>
            <person name="Grigoriev I.V."/>
            <person name="Lindberg D.R."/>
            <person name="Seaver E.C."/>
            <person name="Weisblat D.A."/>
            <person name="Putnam N.H."/>
            <person name="Rokhsar D.S."/>
        </authorList>
    </citation>
    <scope>NUCLEOTIDE SEQUENCE</scope>
    <source>
        <strain evidence="3 5">I ESC-2004</strain>
    </source>
</reference>
<evidence type="ECO:0000313" key="4">
    <source>
        <dbReference type="EnsemblMetazoa" id="CapteP209755"/>
    </source>
</evidence>
<dbReference type="FunCoup" id="R7TQN6">
    <property type="interactions" value="145"/>
</dbReference>
<name>R7TQN6_CAPTE</name>
<dbReference type="EMBL" id="KB308885">
    <property type="protein sequence ID" value="ELT96243.1"/>
    <property type="molecule type" value="Genomic_DNA"/>
</dbReference>
<dbReference type="OMA" id="CNSNMCF"/>
<dbReference type="STRING" id="283909.R7TQN6"/>
<dbReference type="InterPro" id="IPR014044">
    <property type="entry name" value="CAP_dom"/>
</dbReference>
<sequence length="250" mass="27844">MLKYSVIFVFLGLVGKSLSAPDWSQAARVKRGESGVNPTCQVPSKISADDSIVKTIVDFHNEKRREEKASNMAELIWDETLAGLAQEWAEQCIWGHGMKYHACIGDVGQNVHTGYGGYREGAIAALNGWFGERADYNHESTTNPLCLHYTQMVWHDTYAIGCGYHTCPILNTFEEKPKKNALLIVCDYHRKGNWEHEKPFVKVASEETCSDCAKLFDGVSSGAKCSDGLCVYADHINGRGQLRCNYNSPK</sequence>
<dbReference type="Gene3D" id="3.40.33.10">
    <property type="entry name" value="CAP"/>
    <property type="match status" value="1"/>
</dbReference>
<evidence type="ECO:0000313" key="3">
    <source>
        <dbReference type="EMBL" id="ELT96243.1"/>
    </source>
</evidence>
<organism evidence="3">
    <name type="scientific">Capitella teleta</name>
    <name type="common">Polychaete worm</name>
    <dbReference type="NCBI Taxonomy" id="283909"/>
    <lineage>
        <taxon>Eukaryota</taxon>
        <taxon>Metazoa</taxon>
        <taxon>Spiralia</taxon>
        <taxon>Lophotrochozoa</taxon>
        <taxon>Annelida</taxon>
        <taxon>Polychaeta</taxon>
        <taxon>Sedentaria</taxon>
        <taxon>Scolecida</taxon>
        <taxon>Capitellidae</taxon>
        <taxon>Capitella</taxon>
    </lineage>
</organism>
<dbReference type="OrthoDB" id="43654at2759"/>
<keyword evidence="5" id="KW-1185">Reference proteome</keyword>
<feature type="signal peptide" evidence="1">
    <location>
        <begin position="1"/>
        <end position="19"/>
    </location>
</feature>
<feature type="domain" description="SCP" evidence="2">
    <location>
        <begin position="51"/>
        <end position="196"/>
    </location>
</feature>
<dbReference type="PANTHER" id="PTHR10334">
    <property type="entry name" value="CYSTEINE-RICH SECRETORY PROTEIN-RELATED"/>
    <property type="match status" value="1"/>
</dbReference>
<gene>
    <name evidence="3" type="ORF">CAPTEDRAFT_209755</name>
</gene>
<accession>R7TQN6</accession>
<dbReference type="HOGENOM" id="CLU_944128_0_0_1"/>
<dbReference type="PRINTS" id="PR00837">
    <property type="entry name" value="V5TPXLIKE"/>
</dbReference>
<dbReference type="InterPro" id="IPR035940">
    <property type="entry name" value="CAP_sf"/>
</dbReference>
<evidence type="ECO:0000259" key="2">
    <source>
        <dbReference type="SMART" id="SM00198"/>
    </source>
</evidence>
<evidence type="ECO:0000256" key="1">
    <source>
        <dbReference type="SAM" id="SignalP"/>
    </source>
</evidence>
<reference evidence="4" key="3">
    <citation type="submission" date="2015-06" db="UniProtKB">
        <authorList>
            <consortium name="EnsemblMetazoa"/>
        </authorList>
    </citation>
    <scope>IDENTIFICATION</scope>
</reference>
<dbReference type="SMART" id="SM00198">
    <property type="entry name" value="SCP"/>
    <property type="match status" value="1"/>
</dbReference>
<proteinExistence type="predicted"/>
<dbReference type="Proteomes" id="UP000014760">
    <property type="component" value="Unassembled WGS sequence"/>
</dbReference>
<dbReference type="InterPro" id="IPR001283">
    <property type="entry name" value="CRISP-related"/>
</dbReference>
<reference evidence="5" key="1">
    <citation type="submission" date="2012-12" db="EMBL/GenBank/DDBJ databases">
        <authorList>
            <person name="Hellsten U."/>
            <person name="Grimwood J."/>
            <person name="Chapman J.A."/>
            <person name="Shapiro H."/>
            <person name="Aerts A."/>
            <person name="Otillar R.P."/>
            <person name="Terry A.Y."/>
            <person name="Boore J.L."/>
            <person name="Simakov O."/>
            <person name="Marletaz F."/>
            <person name="Cho S.-J."/>
            <person name="Edsinger-Gonzales E."/>
            <person name="Havlak P."/>
            <person name="Kuo D.-H."/>
            <person name="Larsson T."/>
            <person name="Lv J."/>
            <person name="Arendt D."/>
            <person name="Savage R."/>
            <person name="Osoegawa K."/>
            <person name="de Jong P."/>
            <person name="Lindberg D.R."/>
            <person name="Seaver E.C."/>
            <person name="Weisblat D.A."/>
            <person name="Putnam N.H."/>
            <person name="Grigoriev I.V."/>
            <person name="Rokhsar D.S."/>
        </authorList>
    </citation>
    <scope>NUCLEOTIDE SEQUENCE</scope>
    <source>
        <strain evidence="5">I ESC-2004</strain>
    </source>
</reference>
<dbReference type="EMBL" id="AMQN01002320">
    <property type="status" value="NOT_ANNOTATED_CDS"/>
    <property type="molecule type" value="Genomic_DNA"/>
</dbReference>